<gene>
    <name evidence="1" type="ORF">At1D1609_43680</name>
</gene>
<organism evidence="1 2">
    <name type="scientific">Agrobacterium tumefaciens</name>
    <dbReference type="NCBI Taxonomy" id="358"/>
    <lineage>
        <taxon>Bacteria</taxon>
        <taxon>Pseudomonadati</taxon>
        <taxon>Pseudomonadota</taxon>
        <taxon>Alphaproteobacteria</taxon>
        <taxon>Hyphomicrobiales</taxon>
        <taxon>Rhizobiaceae</taxon>
        <taxon>Rhizobium/Agrobacterium group</taxon>
        <taxon>Agrobacterium</taxon>
        <taxon>Agrobacterium tumefaciens complex</taxon>
    </lineage>
</organism>
<evidence type="ECO:0000313" key="1">
    <source>
        <dbReference type="EMBL" id="AVH44411.1"/>
    </source>
</evidence>
<dbReference type="RefSeq" id="WP_065654881.1">
    <property type="nucleotide sequence ID" value="NZ_JAALZV010000068.1"/>
</dbReference>
<dbReference type="Proteomes" id="UP000237717">
    <property type="component" value="Chromosome II"/>
</dbReference>
<dbReference type="AlphaFoldDB" id="A0A2L2LJA8"/>
<name>A0A2L2LJA8_AGRTU</name>
<sequence length="60" mass="6510">MSDSSLVQLELTVDTPPFCGGVQPSLEHRLTKRLNRCADEDTLSCQTSSCHGTNMGAAHY</sequence>
<proteinExistence type="predicted"/>
<accession>A0A2L2LJA8</accession>
<protein>
    <submittedName>
        <fullName evidence="1">Uncharacterized protein</fullName>
    </submittedName>
</protein>
<reference evidence="1 2" key="1">
    <citation type="submission" date="2018-02" db="EMBL/GenBank/DDBJ databases">
        <title>Complete genome sequence of Agrobacterium tumefaciens 1D1609.</title>
        <authorList>
            <person name="Cho S.-T."/>
            <person name="Haryono M."/>
            <person name="Chang H.-H."/>
            <person name="Santos M.N."/>
            <person name="Lai E.-M."/>
            <person name="Kuo C.-H."/>
        </authorList>
    </citation>
    <scope>NUCLEOTIDE SEQUENCE [LARGE SCALE GENOMIC DNA]</scope>
    <source>
        <strain evidence="1 2">1D1609</strain>
    </source>
</reference>
<evidence type="ECO:0000313" key="2">
    <source>
        <dbReference type="Proteomes" id="UP000237717"/>
    </source>
</evidence>
<dbReference type="EMBL" id="CP026925">
    <property type="protein sequence ID" value="AVH44411.1"/>
    <property type="molecule type" value="Genomic_DNA"/>
</dbReference>